<dbReference type="InterPro" id="IPR038499">
    <property type="entry name" value="BRO1_sf"/>
</dbReference>
<dbReference type="Pfam" id="PF13949">
    <property type="entry name" value="ALIX_LYPXL_bnd"/>
    <property type="match status" value="1"/>
</dbReference>
<feature type="compositionally biased region" description="Pro residues" evidence="6">
    <location>
        <begin position="812"/>
        <end position="821"/>
    </location>
</feature>
<dbReference type="GeneID" id="28728946"/>
<dbReference type="PANTHER" id="PTHR23030:SF30">
    <property type="entry name" value="TYROSINE-PROTEIN PHOSPHATASE NON-RECEPTOR TYPE 23"/>
    <property type="match status" value="1"/>
</dbReference>
<keyword evidence="9" id="KW-1185">Reference proteome</keyword>
<dbReference type="Pfam" id="PF03097">
    <property type="entry name" value="BRO1"/>
    <property type="match status" value="1"/>
</dbReference>
<evidence type="ECO:0000256" key="2">
    <source>
        <dbReference type="ARBA" id="ARBA00004496"/>
    </source>
</evidence>
<keyword evidence="4" id="KW-0967">Endosome</keyword>
<gene>
    <name evidence="8" type="ORF">Malapachy_2582</name>
</gene>
<evidence type="ECO:0000256" key="4">
    <source>
        <dbReference type="ARBA" id="ARBA00022753"/>
    </source>
</evidence>
<dbReference type="Gene3D" id="1.20.140.50">
    <property type="entry name" value="alix/aip1 like domains"/>
    <property type="match status" value="1"/>
</dbReference>
<comment type="subcellular location">
    <subcellularLocation>
        <location evidence="2">Cytoplasm</location>
    </subcellularLocation>
    <subcellularLocation>
        <location evidence="1">Endosome</location>
    </subcellularLocation>
</comment>
<evidence type="ECO:0000259" key="7">
    <source>
        <dbReference type="PROSITE" id="PS51180"/>
    </source>
</evidence>
<sequence length="821" mass="91253">MQSPLLVLPVKDTRDVDLTKPLSALIRTSYEQNPATYAEELARIQQAREDAVSDKNSDTNSRDMLFRYFHMVEMLELRFPDMKATFVWFDAFTHTEVTQQTWAYEKACIIFNTAARVACIASQQNRHDSSADALKRAYAGYRQAAGLLDYIKDNFLYAPSDDLKGPTLQSLRTLMLVQAAEIFLEKTIHDGKGDALIAKLASHVAATYGALAIEWADETCTWRTPIMWGQLVRCKAEYFTAMTQYHRAKADNAAGQHASALARFRLADAKARSAASMTSFETWMVAAHLRETLTSEATSMMRNLTQAQCTATAEALREAERDNDLVYHERAPAAESLAPIDQTSVATPIAIRELFSHPDVQKMLGADILQGLVPLSVLESASMYSEEQAKLVRAEAAKLQDGEDAMLRALSTLQLPECLDRYAGLEGHHPPPTCVPSHRISDLASDLQVGDVCTRMDREVAALSRPVDKVREALECARSLLDIDARECEHARVQFGAQYTQLPTASAGRTLRRDIQAAQDALASAQDKDQAIQHLWQQVQSDVALLSRGPNAVQTAYKEAVQARASQSQQTLIDADVADAAPARALLQQIRTDVKALQHMPSEREAMLQELKQQVRQDDISRTLLLNRRVKNIEPTLFAQELNKYAPLRQRMDDHLALQQKRIEALTDALDRLSMHPGAADVRRTWDATHSTAQEWDARLLRAYDAYVEVQSGMYQAQNFYTSAAHTSEQLSHQAETFLAERRAERAPWRSTSMTTSYTPSSTSSTTLAEDLAALHMGSRAHSTSSAPTPPSWPAPSNTYAPRFASSSSSQPAPPPRPPRV</sequence>
<evidence type="ECO:0000256" key="6">
    <source>
        <dbReference type="SAM" id="MobiDB-lite"/>
    </source>
</evidence>
<dbReference type="PROSITE" id="PS51180">
    <property type="entry name" value="BRO1"/>
    <property type="match status" value="1"/>
</dbReference>
<accession>A0A0M8MRL2</accession>
<evidence type="ECO:0000256" key="3">
    <source>
        <dbReference type="ARBA" id="ARBA00022490"/>
    </source>
</evidence>
<dbReference type="EMBL" id="LGAV01000002">
    <property type="protein sequence ID" value="KOS15367.1"/>
    <property type="molecule type" value="Genomic_DNA"/>
</dbReference>
<dbReference type="Gene3D" id="1.20.120.560">
    <property type="entry name" value="alix/aip1 in complex with the ypdl late domain"/>
    <property type="match status" value="1"/>
</dbReference>
<dbReference type="GO" id="GO:0005768">
    <property type="term" value="C:endosome"/>
    <property type="evidence" value="ECO:0007669"/>
    <property type="project" value="UniProtKB-SubCell"/>
</dbReference>
<evidence type="ECO:0000256" key="5">
    <source>
        <dbReference type="ARBA" id="ARBA00041284"/>
    </source>
</evidence>
<dbReference type="OrthoDB" id="2141925at2759"/>
<proteinExistence type="predicted"/>
<dbReference type="InterPro" id="IPR025304">
    <property type="entry name" value="ALIX_V_dom"/>
</dbReference>
<name>A0A0M8MRL2_9BASI</name>
<dbReference type="PANTHER" id="PTHR23030">
    <property type="entry name" value="PCD6 INTERACTING PROTEIN-RELATED"/>
    <property type="match status" value="1"/>
</dbReference>
<dbReference type="Gene3D" id="1.25.40.280">
    <property type="entry name" value="alix/aip1 like domains"/>
    <property type="match status" value="1"/>
</dbReference>
<dbReference type="InterPro" id="IPR004328">
    <property type="entry name" value="BRO1_dom"/>
</dbReference>
<protein>
    <recommendedName>
        <fullName evidence="5">BRO domain-containing protein 1</fullName>
    </recommendedName>
</protein>
<evidence type="ECO:0000313" key="8">
    <source>
        <dbReference type="EMBL" id="KOS15367.1"/>
    </source>
</evidence>
<feature type="region of interest" description="Disordered" evidence="6">
    <location>
        <begin position="742"/>
        <end position="821"/>
    </location>
</feature>
<dbReference type="RefSeq" id="XP_017992999.1">
    <property type="nucleotide sequence ID" value="XM_018137071.1"/>
</dbReference>
<organism evidence="8 9">
    <name type="scientific">Malassezia pachydermatis</name>
    <dbReference type="NCBI Taxonomy" id="77020"/>
    <lineage>
        <taxon>Eukaryota</taxon>
        <taxon>Fungi</taxon>
        <taxon>Dikarya</taxon>
        <taxon>Basidiomycota</taxon>
        <taxon>Ustilaginomycotina</taxon>
        <taxon>Malasseziomycetes</taxon>
        <taxon>Malasseziales</taxon>
        <taxon>Malasseziaceae</taxon>
        <taxon>Malassezia</taxon>
    </lineage>
</organism>
<feature type="domain" description="BRO1" evidence="7">
    <location>
        <begin position="4"/>
        <end position="406"/>
    </location>
</feature>
<dbReference type="SMART" id="SM01041">
    <property type="entry name" value="BRO1"/>
    <property type="match status" value="1"/>
</dbReference>
<evidence type="ECO:0000256" key="1">
    <source>
        <dbReference type="ARBA" id="ARBA00004177"/>
    </source>
</evidence>
<feature type="compositionally biased region" description="Low complexity" evidence="6">
    <location>
        <begin position="751"/>
        <end position="767"/>
    </location>
</feature>
<keyword evidence="3" id="KW-0963">Cytoplasm</keyword>
<dbReference type="STRING" id="77020.A0A0M8MRL2"/>
<dbReference type="AlphaFoldDB" id="A0A0M8MRL2"/>
<dbReference type="GO" id="GO:0043328">
    <property type="term" value="P:protein transport to vacuole involved in ubiquitin-dependent protein catabolic process via the multivesicular body sorting pathway"/>
    <property type="evidence" value="ECO:0007669"/>
    <property type="project" value="TreeGrafter"/>
</dbReference>
<evidence type="ECO:0000313" key="9">
    <source>
        <dbReference type="Proteomes" id="UP000037751"/>
    </source>
</evidence>
<dbReference type="Proteomes" id="UP000037751">
    <property type="component" value="Unassembled WGS sequence"/>
</dbReference>
<feature type="compositionally biased region" description="Low complexity" evidence="6">
    <location>
        <begin position="795"/>
        <end position="811"/>
    </location>
</feature>
<dbReference type="VEuPathDB" id="FungiDB:Malapachy_2582"/>
<comment type="caution">
    <text evidence="8">The sequence shown here is derived from an EMBL/GenBank/DDBJ whole genome shotgun (WGS) entry which is preliminary data.</text>
</comment>
<reference evidence="8 9" key="1">
    <citation type="submission" date="2015-07" db="EMBL/GenBank/DDBJ databases">
        <title>Draft Genome Sequence of Malassezia furfur CBS1878 and Malassezia pachydermatis CBS1879.</title>
        <authorList>
            <person name="Triana S."/>
            <person name="Ohm R."/>
            <person name="Gonzalez A."/>
            <person name="DeCock H."/>
            <person name="Restrepo S."/>
            <person name="Celis A."/>
        </authorList>
    </citation>
    <scope>NUCLEOTIDE SEQUENCE [LARGE SCALE GENOMIC DNA]</scope>
    <source>
        <strain evidence="8 9">CBS 1879</strain>
    </source>
</reference>